<evidence type="ECO:0000313" key="2">
    <source>
        <dbReference type="Proteomes" id="UP001227268"/>
    </source>
</evidence>
<comment type="caution">
    <text evidence="1">The sequence shown here is derived from an EMBL/GenBank/DDBJ whole genome shotgun (WGS) entry which is preliminary data.</text>
</comment>
<dbReference type="Proteomes" id="UP001227268">
    <property type="component" value="Unassembled WGS sequence"/>
</dbReference>
<protein>
    <submittedName>
        <fullName evidence="1">Uncharacterized protein</fullName>
    </submittedName>
</protein>
<accession>A0ACC2VBA2</accession>
<evidence type="ECO:0000313" key="1">
    <source>
        <dbReference type="EMBL" id="KAJ9096454.1"/>
    </source>
</evidence>
<proteinExistence type="predicted"/>
<sequence>MHLLRLTATVSFLAAGSVLALPSTGKQHSHAKRDIIYTGATVNGQTYDYVIAGGGLAGMVLAGRLSEDSNRRVLVIEAGYDEEGRQDVTGACLSFYFALPPLRIADNALGVDPSRYQSTFNTFLDYAYTTIPQSSANGATTTIRAGRMLGGSTGLNGLAYTKPHTFQIDAMQDLGNTGVNWDSLQVYMKKAEGFAAPTSGQAQAGLTYNAGCHGTGGPIAVRYDPNASPQALERAFNQTVLGRGEPYAYDLTCGNPAGAAPVANTRDATYRVDAYRGYVWQKHRPNLIILAGATVGKVILNSSNPPRATGVEFRDEKGTTYTVNAALEVIMAAGAIKTPSILQQSGIGPRAVLQGAGVGVKVDLPVGQNLVDQVTSTTTFGFSGQRGGGQVITFPRFQDLVTGGDADRLRNILNNNLAGYASAAVAAGASGNAAGLQKILETQRDWILNRAAGISESFDYSYDSTLGYDSWFLLSFTRGSVQIKDTNPYGGRVDIDPRYFGTEFDGLAQAATARYTRTVSQTSPLSGFVTGESAPGGGVPQGASLDQWVTWVKANFRSNWHPAGTASMMSRDLGGVVDPRYKVYGVNGLRVVDASILPYQVSSHLMSVFYGFAERAADVIKQDNAGNTGGGTATTTQATSTSSQPSSTSSQPATTGAVIHPTGNTGKCLDVAANARADGTAVDIYDCNNTAAQKWTFSRSGTGGQIKLAGTNFCLDAGSNPGNGIKMKIWTCYSGLAAQSWTFGTDGRIRLPSADQCLDVTDGSFTNFNVMQTWQCSAGNANQQWST</sequence>
<reference evidence="1" key="1">
    <citation type="submission" date="2023-04" db="EMBL/GenBank/DDBJ databases">
        <title>Draft Genome sequencing of Naganishia species isolated from polar environments using Oxford Nanopore Technology.</title>
        <authorList>
            <person name="Leo P."/>
            <person name="Venkateswaran K."/>
        </authorList>
    </citation>
    <scope>NUCLEOTIDE SEQUENCE</scope>
    <source>
        <strain evidence="1">MNA-CCFEE 5423</strain>
    </source>
</reference>
<name>A0ACC2VBA2_9TREE</name>
<gene>
    <name evidence="1" type="ORF">QFC21_005276</name>
</gene>
<dbReference type="EMBL" id="JASBWT010000019">
    <property type="protein sequence ID" value="KAJ9096454.1"/>
    <property type="molecule type" value="Genomic_DNA"/>
</dbReference>
<organism evidence="1 2">
    <name type="scientific">Naganishia friedmannii</name>
    <dbReference type="NCBI Taxonomy" id="89922"/>
    <lineage>
        <taxon>Eukaryota</taxon>
        <taxon>Fungi</taxon>
        <taxon>Dikarya</taxon>
        <taxon>Basidiomycota</taxon>
        <taxon>Agaricomycotina</taxon>
        <taxon>Tremellomycetes</taxon>
        <taxon>Filobasidiales</taxon>
        <taxon>Filobasidiaceae</taxon>
        <taxon>Naganishia</taxon>
    </lineage>
</organism>
<keyword evidence="2" id="KW-1185">Reference proteome</keyword>